<feature type="region of interest" description="Disordered" evidence="1">
    <location>
        <begin position="129"/>
        <end position="176"/>
    </location>
</feature>
<keyword evidence="3" id="KW-1185">Reference proteome</keyword>
<reference evidence="2" key="1">
    <citation type="submission" date="2023-06" db="EMBL/GenBank/DDBJ databases">
        <authorList>
            <person name="Delattre M."/>
        </authorList>
    </citation>
    <scope>NUCLEOTIDE SEQUENCE</scope>
    <source>
        <strain evidence="2">AF72</strain>
    </source>
</reference>
<feature type="non-terminal residue" evidence="2">
    <location>
        <position position="176"/>
    </location>
</feature>
<proteinExistence type="predicted"/>
<dbReference type="AlphaFoldDB" id="A0AA36G9W2"/>
<gene>
    <name evidence="2" type="ORF">MSPICULIGERA_LOCUS19066</name>
</gene>
<organism evidence="2 3">
    <name type="scientific">Mesorhabditis spiculigera</name>
    <dbReference type="NCBI Taxonomy" id="96644"/>
    <lineage>
        <taxon>Eukaryota</taxon>
        <taxon>Metazoa</taxon>
        <taxon>Ecdysozoa</taxon>
        <taxon>Nematoda</taxon>
        <taxon>Chromadorea</taxon>
        <taxon>Rhabditida</taxon>
        <taxon>Rhabditina</taxon>
        <taxon>Rhabditomorpha</taxon>
        <taxon>Rhabditoidea</taxon>
        <taxon>Rhabditidae</taxon>
        <taxon>Mesorhabditinae</taxon>
        <taxon>Mesorhabditis</taxon>
    </lineage>
</organism>
<feature type="compositionally biased region" description="Pro residues" evidence="1">
    <location>
        <begin position="157"/>
        <end position="176"/>
    </location>
</feature>
<accession>A0AA36G9W2</accession>
<dbReference type="Pfam" id="PF20721">
    <property type="entry name" value="C19orf12"/>
    <property type="match status" value="1"/>
</dbReference>
<evidence type="ECO:0000313" key="3">
    <source>
        <dbReference type="Proteomes" id="UP001177023"/>
    </source>
</evidence>
<evidence type="ECO:0000313" key="2">
    <source>
        <dbReference type="EMBL" id="CAJ0580891.1"/>
    </source>
</evidence>
<dbReference type="InterPro" id="IPR033369">
    <property type="entry name" value="C19orf12"/>
</dbReference>
<evidence type="ECO:0000256" key="1">
    <source>
        <dbReference type="SAM" id="MobiDB-lite"/>
    </source>
</evidence>
<dbReference type="Proteomes" id="UP001177023">
    <property type="component" value="Unassembled WGS sequence"/>
</dbReference>
<protein>
    <submittedName>
        <fullName evidence="2">Uncharacterized protein</fullName>
    </submittedName>
</protein>
<feature type="compositionally biased region" description="Low complexity" evidence="1">
    <location>
        <begin position="129"/>
        <end position="156"/>
    </location>
</feature>
<name>A0AA36G9W2_9BILA</name>
<sequence>MSSRQDYLNFVLDSLQGNGGLSGTARGVARQTASAAAGTAAGGLLAGPGGALFGGIIGGLYGYFTTESYSSLFSFYNTLADDDRRKVTEKIQGYVGSTSINDFTGWITRDGNRDILVTMLIELMRHGISSMGSSDAPSSSASSSSRGRPSSSRNGASPPPSAPPYGFYEPPPPYSN</sequence>
<comment type="caution">
    <text evidence="2">The sequence shown here is derived from an EMBL/GenBank/DDBJ whole genome shotgun (WGS) entry which is preliminary data.</text>
</comment>
<dbReference type="EMBL" id="CATQJA010002662">
    <property type="protein sequence ID" value="CAJ0580891.1"/>
    <property type="molecule type" value="Genomic_DNA"/>
</dbReference>